<dbReference type="Proteomes" id="UP000015354">
    <property type="component" value="Unassembled WGS sequence"/>
</dbReference>
<proteinExistence type="predicted"/>
<name>S9TBE5_9TRYP</name>
<reference evidence="2 3" key="1">
    <citation type="journal article" date="2013" name="PLoS ONE">
        <title>Predicting the Proteins of Angomonas deanei, Strigomonas culicis and Their Respective Endosymbionts Reveals New Aspects of the Trypanosomatidae Family.</title>
        <authorList>
            <person name="Motta M.C."/>
            <person name="Martins A.C."/>
            <person name="de Souza S.S."/>
            <person name="Catta-Preta C.M."/>
            <person name="Silva R."/>
            <person name="Klein C.C."/>
            <person name="de Almeida L.G."/>
            <person name="de Lima Cunha O."/>
            <person name="Ciapina L.P."/>
            <person name="Brocchi M."/>
            <person name="Colabardini A.C."/>
            <person name="de Araujo Lima B."/>
            <person name="Machado C.R."/>
            <person name="de Almeida Soares C.M."/>
            <person name="Probst C.M."/>
            <person name="de Menezes C.B."/>
            <person name="Thompson C.E."/>
            <person name="Bartholomeu D.C."/>
            <person name="Gradia D.F."/>
            <person name="Pavoni D.P."/>
            <person name="Grisard E.C."/>
            <person name="Fantinatti-Garboggini F."/>
            <person name="Marchini F.K."/>
            <person name="Rodrigues-Luiz G.F."/>
            <person name="Wagner G."/>
            <person name="Goldman G.H."/>
            <person name="Fietto J.L."/>
            <person name="Elias M.C."/>
            <person name="Goldman M.H."/>
            <person name="Sagot M.F."/>
            <person name="Pereira M."/>
            <person name="Stoco P.H."/>
            <person name="de Mendonca-Neto R.P."/>
            <person name="Teixeira S.M."/>
            <person name="Maciel T.E."/>
            <person name="de Oliveira Mendes T.A."/>
            <person name="Urmenyi T.P."/>
            <person name="de Souza W."/>
            <person name="Schenkman S."/>
            <person name="de Vasconcelos A.T."/>
        </authorList>
    </citation>
    <scope>NUCLEOTIDE SEQUENCE [LARGE SCALE GENOMIC DNA]</scope>
</reference>
<organism evidence="2 3">
    <name type="scientific">Strigomonas culicis</name>
    <dbReference type="NCBI Taxonomy" id="28005"/>
    <lineage>
        <taxon>Eukaryota</taxon>
        <taxon>Discoba</taxon>
        <taxon>Euglenozoa</taxon>
        <taxon>Kinetoplastea</taxon>
        <taxon>Metakinetoplastina</taxon>
        <taxon>Trypanosomatida</taxon>
        <taxon>Trypanosomatidae</taxon>
        <taxon>Strigomonadinae</taxon>
        <taxon>Strigomonas</taxon>
    </lineage>
</organism>
<sequence length="161" mass="19026">MEALRESVRCKQQRAEEEQRAKDSCKSSYFHFSDEEAAEKKRRGTERAYYEQLQAEAASHRQKQQESIRDERECAHAQAQRDAELAQKEEAKLKERLMRQNEKCMAELEKQIKEKEARKKEARQHVYKVSPQPLVPQKALYRCPVTGMLLPAEAFDFRQHC</sequence>
<feature type="compositionally biased region" description="Basic and acidic residues" evidence="1">
    <location>
        <begin position="1"/>
        <end position="25"/>
    </location>
</feature>
<accession>S9TBE5</accession>
<comment type="caution">
    <text evidence="2">The sequence shown here is derived from an EMBL/GenBank/DDBJ whole genome shotgun (WGS) entry which is preliminary data.</text>
</comment>
<evidence type="ECO:0000313" key="3">
    <source>
        <dbReference type="Proteomes" id="UP000015354"/>
    </source>
</evidence>
<feature type="region of interest" description="Disordered" evidence="1">
    <location>
        <begin position="1"/>
        <end position="89"/>
    </location>
</feature>
<feature type="compositionally biased region" description="Basic and acidic residues" evidence="1">
    <location>
        <begin position="63"/>
        <end position="89"/>
    </location>
</feature>
<evidence type="ECO:0000256" key="1">
    <source>
        <dbReference type="SAM" id="MobiDB-lite"/>
    </source>
</evidence>
<keyword evidence="3" id="KW-1185">Reference proteome</keyword>
<dbReference type="EMBL" id="ATMH01012190">
    <property type="protein sequence ID" value="EPY15337.1"/>
    <property type="molecule type" value="Genomic_DNA"/>
</dbReference>
<evidence type="ECO:0000313" key="2">
    <source>
        <dbReference type="EMBL" id="EPY15337.1"/>
    </source>
</evidence>
<gene>
    <name evidence="2" type="ORF">STCU_12107</name>
</gene>
<dbReference type="AlphaFoldDB" id="S9TBE5"/>
<protein>
    <submittedName>
        <fullName evidence="2">Uncharacterized protein</fullName>
    </submittedName>
</protein>